<accession>A0A388LIC8</accession>
<feature type="compositionally biased region" description="Low complexity" evidence="1">
    <location>
        <begin position="552"/>
        <end position="563"/>
    </location>
</feature>
<organism evidence="2 3">
    <name type="scientific">Chara braunii</name>
    <name type="common">Braun's stonewort</name>
    <dbReference type="NCBI Taxonomy" id="69332"/>
    <lineage>
        <taxon>Eukaryota</taxon>
        <taxon>Viridiplantae</taxon>
        <taxon>Streptophyta</taxon>
        <taxon>Charophyceae</taxon>
        <taxon>Charales</taxon>
        <taxon>Characeae</taxon>
        <taxon>Chara</taxon>
    </lineage>
</organism>
<gene>
    <name evidence="2" type="ORF">CBR_g34356</name>
</gene>
<protein>
    <recommendedName>
        <fullName evidence="4">Myb-like domain-containing protein</fullName>
    </recommendedName>
</protein>
<feature type="compositionally biased region" description="Low complexity" evidence="1">
    <location>
        <begin position="264"/>
        <end position="273"/>
    </location>
</feature>
<feature type="region of interest" description="Disordered" evidence="1">
    <location>
        <begin position="1"/>
        <end position="23"/>
    </location>
</feature>
<keyword evidence="3" id="KW-1185">Reference proteome</keyword>
<feature type="compositionally biased region" description="Basic and acidic residues" evidence="1">
    <location>
        <begin position="564"/>
        <end position="580"/>
    </location>
</feature>
<dbReference type="EMBL" id="BFEA01000396">
    <property type="protein sequence ID" value="GBG82076.1"/>
    <property type="molecule type" value="Genomic_DNA"/>
</dbReference>
<dbReference type="Proteomes" id="UP000265515">
    <property type="component" value="Unassembled WGS sequence"/>
</dbReference>
<sequence length="906" mass="98936">MRQRATASAAINDGTPPEDIGRQAWENCRLQMRRAAAENITTGVSRLRVGSDVDADDSLRASGDESPDSRYEDDAEDGEGLEIRPVAARGGRRGGRGRQQRGESRGGRGSKAPVGDRGGKHPAWSVEEMLKLARAKRDQQAHFEGMPHNYGRMRNREWKLLDLQKRLAEVGVNRATNDIGKKWDNVFQQYKKVQCYQNMSGGKNFFALTRATREDEGFNFRMDERVFNGIDNMSKNNKTIYPDNVADTSARGGVPPAMDGHRQAAVGGESSAGGERGDGVDEDVGSARESGFSPGSTGTPAKKKNMRQQTFDAIAEVMDKHGALMADTIEGASKRQCSILERQCDILGRHYTASDEANRMMVRTPREGKCHREHYKGRRECYLVHVFWFSTASKATRGGSVVLRRELNIAHTRRSLATSSQALWQSAFVHEVCASARQRMAPRGQQKAKRPHGGSGKAGAGQTGRGHVPKSKKLRAGDGLEGEMGGDGREEVTPMDITSAGTPALGFGREGVSRQRMLALTNLGVLTSTRGGGGGTARAQGVLSGDIPPQRAVASASTIASVSERGDKAPVGESPSRHVEASNPTIIGASPRAVLQSSQAASAAGHAAALGSGERREDRRVEEAGRKQERREESLRGEEEDDQPLSERKKRSRQKEELEAKSKLWVDDKVFGATGPGQMIADAVHSCADYFCAIVNGDAGASALQGLMMPPPEVSRVRIEDGAQQEPALKRARRTENVAMHVIHGWVFRSSSGSDGFARAESYVATDYPTNLARAVWQSLEWLRIVPPDVVYHTVALKMDIPVWFVRAYIENRPEDNDMAAHQEVTVMHLASCFHDALRAGQWWDGGRLSHQRLSRIGDAFRLLLAACMWVMRMGGDDARSYEEASYYAQLVAKPTLVAACSSSFN</sequence>
<feature type="region of interest" description="Disordered" evidence="1">
    <location>
        <begin position="250"/>
        <end position="305"/>
    </location>
</feature>
<comment type="caution">
    <text evidence="2">The sequence shown here is derived from an EMBL/GenBank/DDBJ whole genome shotgun (WGS) entry which is preliminary data.</text>
</comment>
<feature type="compositionally biased region" description="Low complexity" evidence="1">
    <location>
        <begin position="593"/>
        <end position="612"/>
    </location>
</feature>
<feature type="compositionally biased region" description="Gly residues" evidence="1">
    <location>
        <begin position="453"/>
        <end position="464"/>
    </location>
</feature>
<evidence type="ECO:0000256" key="1">
    <source>
        <dbReference type="SAM" id="MobiDB-lite"/>
    </source>
</evidence>
<name>A0A388LIC8_CHABU</name>
<feature type="compositionally biased region" description="Basic and acidic residues" evidence="1">
    <location>
        <begin position="57"/>
        <end position="72"/>
    </location>
</feature>
<evidence type="ECO:0000313" key="3">
    <source>
        <dbReference type="Proteomes" id="UP000265515"/>
    </source>
</evidence>
<feature type="region of interest" description="Disordered" evidence="1">
    <location>
        <begin position="38"/>
        <end position="122"/>
    </location>
</feature>
<evidence type="ECO:0008006" key="4">
    <source>
        <dbReference type="Google" id="ProtNLM"/>
    </source>
</evidence>
<reference evidence="2 3" key="1">
    <citation type="journal article" date="2018" name="Cell">
        <title>The Chara Genome: Secondary Complexity and Implications for Plant Terrestrialization.</title>
        <authorList>
            <person name="Nishiyama T."/>
            <person name="Sakayama H."/>
            <person name="Vries J.D."/>
            <person name="Buschmann H."/>
            <person name="Saint-Marcoux D."/>
            <person name="Ullrich K.K."/>
            <person name="Haas F.B."/>
            <person name="Vanderstraeten L."/>
            <person name="Becker D."/>
            <person name="Lang D."/>
            <person name="Vosolsobe S."/>
            <person name="Rombauts S."/>
            <person name="Wilhelmsson P.K.I."/>
            <person name="Janitza P."/>
            <person name="Kern R."/>
            <person name="Heyl A."/>
            <person name="Rumpler F."/>
            <person name="Villalobos L.I.A.C."/>
            <person name="Clay J.M."/>
            <person name="Skokan R."/>
            <person name="Toyoda A."/>
            <person name="Suzuki Y."/>
            <person name="Kagoshima H."/>
            <person name="Schijlen E."/>
            <person name="Tajeshwar N."/>
            <person name="Catarino B."/>
            <person name="Hetherington A.J."/>
            <person name="Saltykova A."/>
            <person name="Bonnot C."/>
            <person name="Breuninger H."/>
            <person name="Symeonidi A."/>
            <person name="Radhakrishnan G.V."/>
            <person name="Van Nieuwerburgh F."/>
            <person name="Deforce D."/>
            <person name="Chang C."/>
            <person name="Karol K.G."/>
            <person name="Hedrich R."/>
            <person name="Ulvskov P."/>
            <person name="Glockner G."/>
            <person name="Delwiche C.F."/>
            <person name="Petrasek J."/>
            <person name="Van de Peer Y."/>
            <person name="Friml J."/>
            <person name="Beilby M."/>
            <person name="Dolan L."/>
            <person name="Kohara Y."/>
            <person name="Sugano S."/>
            <person name="Fujiyama A."/>
            <person name="Delaux P.-M."/>
            <person name="Quint M."/>
            <person name="TheiBen G."/>
            <person name="Hagemann M."/>
            <person name="Harholt J."/>
            <person name="Dunand C."/>
            <person name="Zachgo S."/>
            <person name="Langdale J."/>
            <person name="Maumus F."/>
            <person name="Straeten D.V.D."/>
            <person name="Gould S.B."/>
            <person name="Rensing S.A."/>
        </authorList>
    </citation>
    <scope>NUCLEOTIDE SEQUENCE [LARGE SCALE GENOMIC DNA]</scope>
    <source>
        <strain evidence="2 3">S276</strain>
    </source>
</reference>
<dbReference type="PANTHER" id="PTHR33492:SF4">
    <property type="entry name" value="OS02G0174300 PROTEIN"/>
    <property type="match status" value="1"/>
</dbReference>
<proteinExistence type="predicted"/>
<dbReference type="Gene3D" id="1.10.10.60">
    <property type="entry name" value="Homeodomain-like"/>
    <property type="match status" value="1"/>
</dbReference>
<dbReference type="PANTHER" id="PTHR33492">
    <property type="entry name" value="OSJNBA0043A12.37 PROTEIN-RELATED"/>
    <property type="match status" value="1"/>
</dbReference>
<dbReference type="AlphaFoldDB" id="A0A388LIC8"/>
<feature type="compositionally biased region" description="Basic residues" evidence="1">
    <location>
        <begin position="90"/>
        <end position="99"/>
    </location>
</feature>
<dbReference type="Gramene" id="GBG82076">
    <property type="protein sequence ID" value="GBG82076"/>
    <property type="gene ID" value="CBR_g34356"/>
</dbReference>
<feature type="compositionally biased region" description="Basic and acidic residues" evidence="1">
    <location>
        <begin position="613"/>
        <end position="637"/>
    </location>
</feature>
<feature type="region of interest" description="Disordered" evidence="1">
    <location>
        <begin position="526"/>
        <end position="659"/>
    </location>
</feature>
<evidence type="ECO:0000313" key="2">
    <source>
        <dbReference type="EMBL" id="GBG82076.1"/>
    </source>
</evidence>
<feature type="region of interest" description="Disordered" evidence="1">
    <location>
        <begin position="438"/>
        <end position="496"/>
    </location>
</feature>